<feature type="domain" description="Helicase C-terminal" evidence="9">
    <location>
        <begin position="459"/>
        <end position="622"/>
    </location>
</feature>
<keyword evidence="4 10" id="KW-0347">Helicase</keyword>
<dbReference type="SMART" id="SM00487">
    <property type="entry name" value="DEXDc"/>
    <property type="match status" value="1"/>
</dbReference>
<dbReference type="Pfam" id="PF00271">
    <property type="entry name" value="Helicase_C"/>
    <property type="match status" value="1"/>
</dbReference>
<dbReference type="PANTHER" id="PTHR47964:SF1">
    <property type="entry name" value="ATP-DEPENDENT DNA HELICASE HOMOLOG RECG, CHLOROPLASTIC"/>
    <property type="match status" value="1"/>
</dbReference>
<dbReference type="NCBIfam" id="NF008164">
    <property type="entry name" value="PRK10917.1-2"/>
    <property type="match status" value="1"/>
</dbReference>
<evidence type="ECO:0000256" key="3">
    <source>
        <dbReference type="ARBA" id="ARBA00022801"/>
    </source>
</evidence>
<keyword evidence="6" id="KW-0238">DNA-binding</keyword>
<dbReference type="CDD" id="cd04488">
    <property type="entry name" value="RecG_wedge_OBF"/>
    <property type="match status" value="1"/>
</dbReference>
<dbReference type="GO" id="GO:0006281">
    <property type="term" value="P:DNA repair"/>
    <property type="evidence" value="ECO:0007669"/>
    <property type="project" value="UniProtKB-KW"/>
</dbReference>
<dbReference type="RefSeq" id="WP_116392638.1">
    <property type="nucleotide sequence ID" value="NZ_QUQO01000001.1"/>
</dbReference>
<dbReference type="PROSITE" id="PS51192">
    <property type="entry name" value="HELICASE_ATP_BIND_1"/>
    <property type="match status" value="1"/>
</dbReference>
<dbReference type="GO" id="GO:0016787">
    <property type="term" value="F:hydrolase activity"/>
    <property type="evidence" value="ECO:0007669"/>
    <property type="project" value="UniProtKB-KW"/>
</dbReference>
<dbReference type="CDD" id="cd17992">
    <property type="entry name" value="DEXHc_RecG"/>
    <property type="match status" value="1"/>
</dbReference>
<dbReference type="Pfam" id="PF00270">
    <property type="entry name" value="DEAD"/>
    <property type="match status" value="1"/>
</dbReference>
<organism evidence="10 11">
    <name type="scientific">Parvularcula marina</name>
    <dbReference type="NCBI Taxonomy" id="2292771"/>
    <lineage>
        <taxon>Bacteria</taxon>
        <taxon>Pseudomonadati</taxon>
        <taxon>Pseudomonadota</taxon>
        <taxon>Alphaproteobacteria</taxon>
        <taxon>Parvularculales</taxon>
        <taxon>Parvularculaceae</taxon>
        <taxon>Parvularcula</taxon>
    </lineage>
</organism>
<dbReference type="InterPro" id="IPR047112">
    <property type="entry name" value="RecG/Mfd"/>
</dbReference>
<protein>
    <submittedName>
        <fullName evidence="10">ATP-dependent DNA helicase RecG</fullName>
    </submittedName>
</protein>
<evidence type="ECO:0000313" key="11">
    <source>
        <dbReference type="Proteomes" id="UP000264589"/>
    </source>
</evidence>
<evidence type="ECO:0000259" key="8">
    <source>
        <dbReference type="PROSITE" id="PS51192"/>
    </source>
</evidence>
<dbReference type="InterPro" id="IPR012340">
    <property type="entry name" value="NA-bd_OB-fold"/>
</dbReference>
<dbReference type="InterPro" id="IPR001650">
    <property type="entry name" value="Helicase_C-like"/>
</dbReference>
<evidence type="ECO:0000256" key="6">
    <source>
        <dbReference type="ARBA" id="ARBA00023125"/>
    </source>
</evidence>
<dbReference type="InterPro" id="IPR045562">
    <property type="entry name" value="RecG_dom3_C"/>
</dbReference>
<keyword evidence="11" id="KW-1185">Reference proteome</keyword>
<keyword evidence="5" id="KW-0067">ATP-binding</keyword>
<dbReference type="PANTHER" id="PTHR47964">
    <property type="entry name" value="ATP-DEPENDENT DNA HELICASE HOMOLOG RECG, CHLOROPLASTIC"/>
    <property type="match status" value="1"/>
</dbReference>
<dbReference type="SUPFAM" id="SSF50249">
    <property type="entry name" value="Nucleic acid-binding proteins"/>
    <property type="match status" value="1"/>
</dbReference>
<evidence type="ECO:0000256" key="2">
    <source>
        <dbReference type="ARBA" id="ARBA00022763"/>
    </source>
</evidence>
<keyword evidence="7" id="KW-0234">DNA repair</keyword>
<feature type="domain" description="Helicase ATP-binding" evidence="8">
    <location>
        <begin position="279"/>
        <end position="440"/>
    </location>
</feature>
<dbReference type="SMART" id="SM00490">
    <property type="entry name" value="HELICc"/>
    <property type="match status" value="1"/>
</dbReference>
<dbReference type="NCBIfam" id="NF008168">
    <property type="entry name" value="PRK10917.2-2"/>
    <property type="match status" value="1"/>
</dbReference>
<dbReference type="GO" id="GO:0005524">
    <property type="term" value="F:ATP binding"/>
    <property type="evidence" value="ECO:0007669"/>
    <property type="project" value="UniProtKB-KW"/>
</dbReference>
<name>A0A371RKK9_9PROT</name>
<evidence type="ECO:0000256" key="5">
    <source>
        <dbReference type="ARBA" id="ARBA00022840"/>
    </source>
</evidence>
<dbReference type="Gene3D" id="3.40.50.300">
    <property type="entry name" value="P-loop containing nucleotide triphosphate hydrolases"/>
    <property type="match status" value="2"/>
</dbReference>
<evidence type="ECO:0000313" key="10">
    <source>
        <dbReference type="EMBL" id="RFB06005.1"/>
    </source>
</evidence>
<dbReference type="InterPro" id="IPR014001">
    <property type="entry name" value="Helicase_ATP-bd"/>
</dbReference>
<gene>
    <name evidence="10" type="primary">recG</name>
    <name evidence="10" type="ORF">DX908_12475</name>
</gene>
<evidence type="ECO:0000256" key="4">
    <source>
        <dbReference type="ARBA" id="ARBA00022806"/>
    </source>
</evidence>
<dbReference type="EMBL" id="QUQO01000001">
    <property type="protein sequence ID" value="RFB06005.1"/>
    <property type="molecule type" value="Genomic_DNA"/>
</dbReference>
<dbReference type="GO" id="GO:0003677">
    <property type="term" value="F:DNA binding"/>
    <property type="evidence" value="ECO:0007669"/>
    <property type="project" value="UniProtKB-KW"/>
</dbReference>
<dbReference type="InParanoid" id="A0A371RKK9"/>
<dbReference type="SUPFAM" id="SSF52540">
    <property type="entry name" value="P-loop containing nucleoside triphosphate hydrolases"/>
    <property type="match status" value="2"/>
</dbReference>
<dbReference type="Gene3D" id="2.40.50.140">
    <property type="entry name" value="Nucleic acid-binding proteins"/>
    <property type="match status" value="1"/>
</dbReference>
<dbReference type="Pfam" id="PF19833">
    <property type="entry name" value="RecG_dom3_C"/>
    <property type="match status" value="1"/>
</dbReference>
<dbReference type="InterPro" id="IPR027417">
    <property type="entry name" value="P-loop_NTPase"/>
</dbReference>
<dbReference type="PROSITE" id="PS51194">
    <property type="entry name" value="HELICASE_CTER"/>
    <property type="match status" value="1"/>
</dbReference>
<sequence>MRPSILNPLFADVSSLRGVGPKIAALMSKLAGPRIIDLLLQPPVGFIDRSYRPKLADAEPGRVATVEVRIDKHQAPPGNRKSLPYKIICSDETGFLTLVYFHARADWLVRSLPEGSTRLISGKIDLYDSERQITHPDYVASADEGGIPPGEAVYPLTAGLTAAVYRKAIGDALTRVPDLPEWLSEEEAALLPAWKEAIRTLHNPISSLELSHEATHRQRLAYDELLSNQLALGLIRHRRQKMAGRSLMGDGSLTKPARKALPFALTGDQEKVLTEIEEDMSAPSRMVRLVQGDVGSGKTMVALLAMLRAVEAGAQAALMAPTEILAQQHYETIAPYCDKLGLTTALVLGRDKGPARAATRSGIAKGYVQMVIGTHALFSSDVEFSDLGLVVVDEQHRFGVSQRLSLQDKGRRADVLVMTATPIPRTLALTTYGDMEVSQIREKPPGRKPVTTRALPLERIEDVISAIGRALEKGDQVYWVCPLVADTEMLDLTSVESRTAALTDRFGDRVGMVHGQMKAEEKDAVIEAFSRGEIAVLVATTVIEVGVNTPNATVMVIEHAERFGLAQLHQLRGRVGRGEKPSSCLLLYSTGESGVLGETAKARLNILRETEDGFRIAEEDLLLRGPGDALGTAQSGLPDFTIADLGRDGRLLEKAAATARTIIEEDPDLETKKGAARRLLLYLYGQDDAVKRLRAG</sequence>
<dbReference type="AlphaFoldDB" id="A0A371RKK9"/>
<evidence type="ECO:0000256" key="1">
    <source>
        <dbReference type="ARBA" id="ARBA00022741"/>
    </source>
</evidence>
<proteinExistence type="predicted"/>
<evidence type="ECO:0000256" key="7">
    <source>
        <dbReference type="ARBA" id="ARBA00023204"/>
    </source>
</evidence>
<dbReference type="Proteomes" id="UP000264589">
    <property type="component" value="Unassembled WGS sequence"/>
</dbReference>
<dbReference type="OrthoDB" id="9804325at2"/>
<evidence type="ECO:0000259" key="9">
    <source>
        <dbReference type="PROSITE" id="PS51194"/>
    </source>
</evidence>
<reference evidence="10 11" key="1">
    <citation type="submission" date="2018-08" db="EMBL/GenBank/DDBJ databases">
        <title>Parvularcula sp. SM1705, isolated from surface water of the South Sea China.</title>
        <authorList>
            <person name="Sun L."/>
        </authorList>
    </citation>
    <scope>NUCLEOTIDE SEQUENCE [LARGE SCALE GENOMIC DNA]</scope>
    <source>
        <strain evidence="10 11">SM1705</strain>
    </source>
</reference>
<comment type="caution">
    <text evidence="10">The sequence shown here is derived from an EMBL/GenBank/DDBJ whole genome shotgun (WGS) entry which is preliminary data.</text>
</comment>
<accession>A0A371RKK9</accession>
<dbReference type="GO" id="GO:0003678">
    <property type="term" value="F:DNA helicase activity"/>
    <property type="evidence" value="ECO:0007669"/>
    <property type="project" value="TreeGrafter"/>
</dbReference>
<keyword evidence="2" id="KW-0227">DNA damage</keyword>
<keyword evidence="3" id="KW-0378">Hydrolase</keyword>
<keyword evidence="1" id="KW-0547">Nucleotide-binding</keyword>
<dbReference type="InterPro" id="IPR011545">
    <property type="entry name" value="DEAD/DEAH_box_helicase_dom"/>
</dbReference>
<dbReference type="FunCoup" id="A0A371RKK9">
    <property type="interactions" value="505"/>
</dbReference>